<keyword evidence="5" id="KW-1133">Transmembrane helix</keyword>
<evidence type="ECO:0000256" key="3">
    <source>
        <dbReference type="ARBA" id="ARBA00022692"/>
    </source>
</evidence>
<dbReference type="Pfam" id="PF00106">
    <property type="entry name" value="adh_short"/>
    <property type="match status" value="1"/>
</dbReference>
<evidence type="ECO:0000256" key="12">
    <source>
        <dbReference type="RuleBase" id="RU000363"/>
    </source>
</evidence>
<evidence type="ECO:0000256" key="9">
    <source>
        <dbReference type="ARBA" id="ARBA00059620"/>
    </source>
</evidence>
<comment type="similarity">
    <text evidence="2 12">Belongs to the short-chain dehydrogenases/reductases (SDR) family.</text>
</comment>
<sequence>MENQYLFPIMDVLKTIGLAIYHWLEAIILFFIPRHLRFKDISQEVVLITGAGSGIGRLLAVKLASQVDYLVLWDIVESRLQETGKEVERAGGKCKLYVVDISDSKQVYSTADRVKRDVGAVSVIINNAGIVSGKSILELSDEAILKTFEVNVFSHFWINKAFLPEMMSANKGHILSMASVASFVGSDKLTDYSSSKAAAYMLQESLFLELKTAGYDGIKITTVCPYFIDTGMFQGAYDKVIPMLKPDYTADKIIEALRTDQYLLILPRLFYFMSAIKTMIPAKSGFYLYSLLGGLEMMKGFAGRNNNIENAKVKSN</sequence>
<organism evidence="13 14">
    <name type="scientific">Tetranychus urticae</name>
    <name type="common">Two-spotted spider mite</name>
    <dbReference type="NCBI Taxonomy" id="32264"/>
    <lineage>
        <taxon>Eukaryota</taxon>
        <taxon>Metazoa</taxon>
        <taxon>Ecdysozoa</taxon>
        <taxon>Arthropoda</taxon>
        <taxon>Chelicerata</taxon>
        <taxon>Arachnida</taxon>
        <taxon>Acari</taxon>
        <taxon>Acariformes</taxon>
        <taxon>Trombidiformes</taxon>
        <taxon>Prostigmata</taxon>
        <taxon>Eleutherengona</taxon>
        <taxon>Raphignathae</taxon>
        <taxon>Tetranychoidea</taxon>
        <taxon>Tetranychidae</taxon>
        <taxon>Tetranychus</taxon>
    </lineage>
</organism>
<dbReference type="Proteomes" id="UP000015104">
    <property type="component" value="Unassembled WGS sequence"/>
</dbReference>
<keyword evidence="6" id="KW-0560">Oxidoreductase</keyword>
<keyword evidence="4" id="KW-0521">NADP</keyword>
<dbReference type="PANTHER" id="PTHR24322">
    <property type="entry name" value="PKSB"/>
    <property type="match status" value="1"/>
</dbReference>
<dbReference type="HOGENOM" id="CLU_010194_2_5_1"/>
<keyword evidence="7" id="KW-0443">Lipid metabolism</keyword>
<evidence type="ECO:0000313" key="13">
    <source>
        <dbReference type="EnsemblMetazoa" id="tetur09g02870.1"/>
    </source>
</evidence>
<dbReference type="STRING" id="32264.T1KDG7"/>
<dbReference type="PRINTS" id="PR00081">
    <property type="entry name" value="GDHRDH"/>
</dbReference>
<keyword evidence="3" id="KW-0812">Transmembrane</keyword>
<reference evidence="14" key="1">
    <citation type="submission" date="2011-08" db="EMBL/GenBank/DDBJ databases">
        <authorList>
            <person name="Rombauts S."/>
        </authorList>
    </citation>
    <scope>NUCLEOTIDE SEQUENCE</scope>
    <source>
        <strain evidence="14">London</strain>
    </source>
</reference>
<accession>T1KDG7</accession>
<comment type="subcellular location">
    <subcellularLocation>
        <location evidence="1">Membrane</location>
        <topology evidence="1">Multi-pass membrane protein</topology>
    </subcellularLocation>
</comment>
<evidence type="ECO:0000256" key="7">
    <source>
        <dbReference type="ARBA" id="ARBA00023098"/>
    </source>
</evidence>
<dbReference type="InterPro" id="IPR036291">
    <property type="entry name" value="NAD(P)-bd_dom_sf"/>
</dbReference>
<dbReference type="GO" id="GO:0052650">
    <property type="term" value="F:all-trans-retinol dehydrogenase (NADP+) activity"/>
    <property type="evidence" value="ECO:0007669"/>
    <property type="project" value="UniProtKB-ARBA"/>
</dbReference>
<dbReference type="eggNOG" id="KOG1201">
    <property type="taxonomic scope" value="Eukaryota"/>
</dbReference>
<evidence type="ECO:0000313" key="14">
    <source>
        <dbReference type="Proteomes" id="UP000015104"/>
    </source>
</evidence>
<keyword evidence="14" id="KW-1185">Reference proteome</keyword>
<dbReference type="SUPFAM" id="SSF51735">
    <property type="entry name" value="NAD(P)-binding Rossmann-fold domains"/>
    <property type="match status" value="1"/>
</dbReference>
<evidence type="ECO:0000256" key="2">
    <source>
        <dbReference type="ARBA" id="ARBA00006484"/>
    </source>
</evidence>
<dbReference type="EMBL" id="CAEY01002016">
    <property type="status" value="NOT_ANNOTATED_CDS"/>
    <property type="molecule type" value="Genomic_DNA"/>
</dbReference>
<comment type="function">
    <text evidence="9">Catalyzes the reduction of all-trans-retinal to all-trans-retinol in the presence of NADPH.</text>
</comment>
<name>T1KDG7_TETUR</name>
<dbReference type="PRINTS" id="PR00080">
    <property type="entry name" value="SDRFAMILY"/>
</dbReference>
<reference evidence="13" key="2">
    <citation type="submission" date="2015-06" db="UniProtKB">
        <authorList>
            <consortium name="EnsemblMetazoa"/>
        </authorList>
    </citation>
    <scope>IDENTIFICATION</scope>
</reference>
<proteinExistence type="inferred from homology"/>
<dbReference type="EnsemblMetazoa" id="tetur09g02870.1">
    <property type="protein sequence ID" value="tetur09g02870.1"/>
    <property type="gene ID" value="tetur09g02870"/>
</dbReference>
<dbReference type="AlphaFoldDB" id="T1KDG7"/>
<dbReference type="FunFam" id="3.40.50.720:FF:000131">
    <property type="entry name" value="Short-chain dehydrogenase/reductase 3"/>
    <property type="match status" value="1"/>
</dbReference>
<dbReference type="GO" id="GO:0016020">
    <property type="term" value="C:membrane"/>
    <property type="evidence" value="ECO:0007669"/>
    <property type="project" value="UniProtKB-SubCell"/>
</dbReference>
<dbReference type="CDD" id="cd05339">
    <property type="entry name" value="17beta-HSDXI-like_SDR_c"/>
    <property type="match status" value="1"/>
</dbReference>
<evidence type="ECO:0000256" key="11">
    <source>
        <dbReference type="ARBA" id="ARBA00082544"/>
    </source>
</evidence>
<dbReference type="PANTHER" id="PTHR24322:SF748">
    <property type="entry name" value="FI23927P1-RELATED"/>
    <property type="match status" value="1"/>
</dbReference>
<protein>
    <recommendedName>
        <fullName evidence="10">Short-chain dehydrogenase/reductase 3</fullName>
    </recommendedName>
    <alternativeName>
        <fullName evidence="11">Retinal short-chain dehydrogenase/reductase 1</fullName>
    </alternativeName>
</protein>
<evidence type="ECO:0000256" key="1">
    <source>
        <dbReference type="ARBA" id="ARBA00004141"/>
    </source>
</evidence>
<dbReference type="InterPro" id="IPR002347">
    <property type="entry name" value="SDR_fam"/>
</dbReference>
<keyword evidence="8" id="KW-0472">Membrane</keyword>
<dbReference type="Gene3D" id="3.40.50.720">
    <property type="entry name" value="NAD(P)-binding Rossmann-like Domain"/>
    <property type="match status" value="1"/>
</dbReference>
<evidence type="ECO:0000256" key="10">
    <source>
        <dbReference type="ARBA" id="ARBA00068717"/>
    </source>
</evidence>
<evidence type="ECO:0000256" key="6">
    <source>
        <dbReference type="ARBA" id="ARBA00023002"/>
    </source>
</evidence>
<dbReference type="GO" id="GO:0005811">
    <property type="term" value="C:lipid droplet"/>
    <property type="evidence" value="ECO:0007669"/>
    <property type="project" value="TreeGrafter"/>
</dbReference>
<evidence type="ECO:0000256" key="5">
    <source>
        <dbReference type="ARBA" id="ARBA00022989"/>
    </source>
</evidence>
<evidence type="ECO:0000256" key="8">
    <source>
        <dbReference type="ARBA" id="ARBA00023136"/>
    </source>
</evidence>
<evidence type="ECO:0000256" key="4">
    <source>
        <dbReference type="ARBA" id="ARBA00022857"/>
    </source>
</evidence>